<evidence type="ECO:0000313" key="4">
    <source>
        <dbReference type="Proteomes" id="UP000730481"/>
    </source>
</evidence>
<dbReference type="Proteomes" id="UP000730481">
    <property type="component" value="Unassembled WGS sequence"/>
</dbReference>
<dbReference type="AlphaFoldDB" id="A0A9P5DS45"/>
<dbReference type="OrthoDB" id="5080010at2759"/>
<comment type="caution">
    <text evidence="3">The sequence shown here is derived from an EMBL/GenBank/DDBJ whole genome shotgun (WGS) entry which is preliminary data.</text>
</comment>
<gene>
    <name evidence="3" type="ORF">FBEOM_13424</name>
</gene>
<evidence type="ECO:0000256" key="2">
    <source>
        <dbReference type="SAM" id="MobiDB-lite"/>
    </source>
</evidence>
<reference evidence="3" key="1">
    <citation type="journal article" date="2017" name="Mycologia">
        <title>Fusarium algeriense, sp. nov., a novel toxigenic crown rot pathogen of durum wheat from Algeria is nested in the Fusarium burgessii species complex.</title>
        <authorList>
            <person name="Laraba I."/>
            <person name="Keddad A."/>
            <person name="Boureghda H."/>
            <person name="Abdallah N."/>
            <person name="Vaughan M.M."/>
            <person name="Proctor R.H."/>
            <person name="Busman M."/>
            <person name="O'Donnell K."/>
        </authorList>
    </citation>
    <scope>NUCLEOTIDE SEQUENCE</scope>
    <source>
        <strain evidence="3">NRRL 25174</strain>
    </source>
</reference>
<feature type="region of interest" description="Disordered" evidence="2">
    <location>
        <begin position="121"/>
        <end position="168"/>
    </location>
</feature>
<reference evidence="3" key="2">
    <citation type="submission" date="2020-02" db="EMBL/GenBank/DDBJ databases">
        <title>Identification and distribution of gene clusters putatively required for synthesis of sphingolipid metabolism inhibitors in phylogenetically diverse species of the filamentous fungus Fusarium.</title>
        <authorList>
            <person name="Kim H.-S."/>
            <person name="Busman M."/>
            <person name="Brown D.W."/>
            <person name="Divon H."/>
            <person name="Uhlig S."/>
            <person name="Proctor R.H."/>
        </authorList>
    </citation>
    <scope>NUCLEOTIDE SEQUENCE</scope>
    <source>
        <strain evidence="3">NRRL 25174</strain>
    </source>
</reference>
<evidence type="ECO:0000313" key="3">
    <source>
        <dbReference type="EMBL" id="KAF4332774.1"/>
    </source>
</evidence>
<keyword evidence="4" id="KW-1185">Reference proteome</keyword>
<evidence type="ECO:0000256" key="1">
    <source>
        <dbReference type="SAM" id="Coils"/>
    </source>
</evidence>
<protein>
    <submittedName>
        <fullName evidence="3">Uncharacterized protein</fullName>
    </submittedName>
</protein>
<feature type="compositionally biased region" description="Basic and acidic residues" evidence="2">
    <location>
        <begin position="157"/>
        <end position="168"/>
    </location>
</feature>
<organism evidence="3 4">
    <name type="scientific">Fusarium beomiforme</name>
    <dbReference type="NCBI Taxonomy" id="44412"/>
    <lineage>
        <taxon>Eukaryota</taxon>
        <taxon>Fungi</taxon>
        <taxon>Dikarya</taxon>
        <taxon>Ascomycota</taxon>
        <taxon>Pezizomycotina</taxon>
        <taxon>Sordariomycetes</taxon>
        <taxon>Hypocreomycetidae</taxon>
        <taxon>Hypocreales</taxon>
        <taxon>Nectriaceae</taxon>
        <taxon>Fusarium</taxon>
        <taxon>Fusarium burgessii species complex</taxon>
    </lineage>
</organism>
<feature type="coiled-coil region" evidence="1">
    <location>
        <begin position="60"/>
        <end position="87"/>
    </location>
</feature>
<sequence>MPVFSGDIVEYHFNNNRATDGIEYWVEAVNLATEEVESIEPKKLQGKMPPIGYPSKETQRAELLMRLKEARAIMELIEEQLLKLDYEIHQDAIADSASSQHSDSNTYKSSQSVYFTPVAEHDSEDSHDSFVSISLESSDGKPSDLVKNGKKKRNKKPKTEGEKNRHINKVFIREQLRAEYSKESNFTSWPYGVQSGNFASDLWRDLSRPEVVTPQSD</sequence>
<keyword evidence="1" id="KW-0175">Coiled coil</keyword>
<name>A0A9P5DS45_9HYPO</name>
<proteinExistence type="predicted"/>
<dbReference type="EMBL" id="PVQB02000979">
    <property type="protein sequence ID" value="KAF4332774.1"/>
    <property type="molecule type" value="Genomic_DNA"/>
</dbReference>
<accession>A0A9P5DS45</accession>